<sequence length="343" mass="38355">MKATVFLLLVTISVSLIALTPLTVTFGDDETFFYYEEYFDLYPGDSEVFHCPLLLVGAGNSLMFLDKGQPLNLCLAGLSAEQFDSSFLDRLLRDQDFSISFETSQNALGNHRPAYLWLRCETGYVNVNLLLLENGKALLESCRESSLLKWLEMFGKYEATLNWPVKKRSTTREGRFTTIVSIYNAGRAKQLESGIYDLEPDKGPKYDHGITQSEKSCAINEVITSEKGRVVEESPTGTNEQWETIVSFSGSSTNFTEPFTIPGSEWRAKLIHEGSFFSLTLYNAYDGSIEETLLTATSPGAREIYLHRSGTFYFSIISTGNYEIIIQEKTAVSNGGQMMDNGS</sequence>
<protein>
    <submittedName>
        <fullName evidence="1">Uncharacterized protein</fullName>
    </submittedName>
</protein>
<keyword evidence="2" id="KW-1185">Reference proteome</keyword>
<name>A0A7Z7PR09_9BACT</name>
<proteinExistence type="predicted"/>
<dbReference type="SUPFAM" id="SSF50199">
    <property type="entry name" value="Staphylococcal nuclease"/>
    <property type="match status" value="1"/>
</dbReference>
<dbReference type="EMBL" id="LS974202">
    <property type="protein sequence ID" value="SSC13026.1"/>
    <property type="molecule type" value="Genomic_DNA"/>
</dbReference>
<reference evidence="1 2" key="1">
    <citation type="submission" date="2017-01" db="EMBL/GenBank/DDBJ databases">
        <authorList>
            <person name="Erauso G."/>
        </authorList>
    </citation>
    <scope>NUCLEOTIDE SEQUENCE [LARGE SCALE GENOMIC DNA]</scope>
    <source>
        <strain evidence="1">MESINF1</strain>
    </source>
</reference>
<evidence type="ECO:0000313" key="1">
    <source>
        <dbReference type="EMBL" id="SSC13026.1"/>
    </source>
</evidence>
<dbReference type="KEGG" id="minf:MESINF_1582"/>
<accession>A0A7Z7PR09</accession>
<gene>
    <name evidence="1" type="ORF">MESINF_1582</name>
</gene>
<dbReference type="RefSeq" id="WP_169699225.1">
    <property type="nucleotide sequence ID" value="NZ_LS974202.1"/>
</dbReference>
<evidence type="ECO:0000313" key="2">
    <source>
        <dbReference type="Proteomes" id="UP000250796"/>
    </source>
</evidence>
<organism evidence="1 2">
    <name type="scientific">Mesotoga infera</name>
    <dbReference type="NCBI Taxonomy" id="1236046"/>
    <lineage>
        <taxon>Bacteria</taxon>
        <taxon>Thermotogati</taxon>
        <taxon>Thermotogota</taxon>
        <taxon>Thermotogae</taxon>
        <taxon>Kosmotogales</taxon>
        <taxon>Kosmotogaceae</taxon>
        <taxon>Mesotoga</taxon>
    </lineage>
</organism>
<dbReference type="AlphaFoldDB" id="A0A7Z7PR09"/>
<dbReference type="Proteomes" id="UP000250796">
    <property type="component" value="Chromosome MESINF"/>
</dbReference>
<dbReference type="InterPro" id="IPR035437">
    <property type="entry name" value="SNase_OB-fold_sf"/>
</dbReference>